<dbReference type="InterPro" id="IPR052960">
    <property type="entry name" value="GlcN6P_deaminase-like"/>
</dbReference>
<dbReference type="SUPFAM" id="SSF100950">
    <property type="entry name" value="NagB/RpiA/CoA transferase-like"/>
    <property type="match status" value="1"/>
</dbReference>
<dbReference type="NCBIfam" id="TIGR00502">
    <property type="entry name" value="nagB"/>
    <property type="match status" value="1"/>
</dbReference>
<dbReference type="Gene3D" id="3.40.50.1360">
    <property type="match status" value="1"/>
</dbReference>
<evidence type="ECO:0000313" key="4">
    <source>
        <dbReference type="EMBL" id="QJR34793.1"/>
    </source>
</evidence>
<keyword evidence="5" id="KW-1185">Reference proteome</keyword>
<dbReference type="InterPro" id="IPR037171">
    <property type="entry name" value="NagB/RpiA_transferase-like"/>
</dbReference>
<evidence type="ECO:0000259" key="3">
    <source>
        <dbReference type="Pfam" id="PF01182"/>
    </source>
</evidence>
<feature type="region of interest" description="Disordered" evidence="2">
    <location>
        <begin position="1"/>
        <end position="24"/>
    </location>
</feature>
<reference evidence="4 5" key="1">
    <citation type="submission" date="2020-05" db="EMBL/GenBank/DDBJ databases">
        <title>Complete genome sequence of Gemmatimonas greenlandica TET16.</title>
        <authorList>
            <person name="Zeng Y."/>
        </authorList>
    </citation>
    <scope>NUCLEOTIDE SEQUENCE [LARGE SCALE GENOMIC DNA]</scope>
    <source>
        <strain evidence="4 5">TET16</strain>
    </source>
</reference>
<dbReference type="GO" id="GO:0005975">
    <property type="term" value="P:carbohydrate metabolic process"/>
    <property type="evidence" value="ECO:0007669"/>
    <property type="project" value="InterPro"/>
</dbReference>
<dbReference type="EMBL" id="CP053085">
    <property type="protein sequence ID" value="QJR34793.1"/>
    <property type="molecule type" value="Genomic_DNA"/>
</dbReference>
<dbReference type="GO" id="GO:0004342">
    <property type="term" value="F:glucosamine-6-phosphate deaminase activity"/>
    <property type="evidence" value="ECO:0007669"/>
    <property type="project" value="UniProtKB-UniRule"/>
</dbReference>
<dbReference type="PANTHER" id="PTHR42892">
    <property type="entry name" value="GLUCOSAMINE-6-PHOSPHATE DEAMINASE-LIKE PROTEIN BT_0258-RELATED"/>
    <property type="match status" value="1"/>
</dbReference>
<protein>
    <recommendedName>
        <fullName evidence="1">Glucosamine-6-phosphate deaminase</fullName>
        <ecNumber evidence="1">3.5.99.6</ecNumber>
    </recommendedName>
</protein>
<dbReference type="CDD" id="cd01399">
    <property type="entry name" value="GlcN6P_deaminase"/>
    <property type="match status" value="1"/>
</dbReference>
<dbReference type="NCBIfam" id="NF002557">
    <property type="entry name" value="PRK02122.1"/>
    <property type="match status" value="1"/>
</dbReference>
<dbReference type="InterPro" id="IPR003737">
    <property type="entry name" value="GlcNAc_PI_deacetylase-related"/>
</dbReference>
<evidence type="ECO:0000256" key="1">
    <source>
        <dbReference type="NCBIfam" id="TIGR00502"/>
    </source>
</evidence>
<dbReference type="Gene3D" id="3.40.50.10320">
    <property type="entry name" value="LmbE-like"/>
    <property type="match status" value="1"/>
</dbReference>
<dbReference type="EC" id="3.5.99.6" evidence="1"/>
<evidence type="ECO:0000313" key="5">
    <source>
        <dbReference type="Proteomes" id="UP000500938"/>
    </source>
</evidence>
<dbReference type="InterPro" id="IPR024078">
    <property type="entry name" value="LmbE-like_dom_sf"/>
</dbReference>
<name>A0A6M4IJ43_9BACT</name>
<gene>
    <name evidence="4" type="primary">nagB</name>
    <name evidence="4" type="ORF">HKW67_04305</name>
</gene>
<dbReference type="PANTHER" id="PTHR42892:SF1">
    <property type="entry name" value="GLUCOSAMINE-6-PHOSPHATE ISOMERASE"/>
    <property type="match status" value="1"/>
</dbReference>
<sequence length="654" mass="72159">MTMASGSPVATEGSQARTLESSGGPVRVSGTIFVHPDINGTVRERIPTIIIDEHEAMARLVAGRIATLMRERAAAGRSIVLGLATGSTPIGVYRELIRLHREEGLSFSHVISFNLDEYYPMSPDSIHSYHRFMWENLFSHVDIDPGNVHIPDGALERSAIDDACGRYEAAILAAGGVDFQLLGIGKTGHIGFNEPGSGEHSRTRIVHLDSVTRRDAAADFFGEENVPREAITMGIATILQAREIAILATGEHKSGVVRRSVEGEIDRAVAATFLQRHPNTTFYVDDAAAADLTRVATPWLIDEVRWDDALAVRAVTWLAGRCQKAILKLTQHDYDEHSMSSLVARHGSPGAVNGLVFNVLGAKIRGKSKLPRGMKTLCFSPHPDDDVISMGGILRKFVENENEMTVAYMTSGNIAVFDHDVRRYMDFLVRLDQERIGEGTAVRTLADTVHQFLEAKHAGQVDIAEVQDIKRVIRESEAVSGIEVMGLTREHARFLNLPFYQTGKVRKDPIGPADVAIVAELLRELQPEIIFVAGDLSDPHGTHRMCKEAIDRAVLEVYSGPDAPTAPQVWLYRGAWQEWPVTEATVLVPLSQEELTLKIQAIFKHQSQKDSAPFPGQDAREFWQRVEQRNKATSAQLDQLGLAEYFAMEAYVIA</sequence>
<dbReference type="Proteomes" id="UP000500938">
    <property type="component" value="Chromosome"/>
</dbReference>
<dbReference type="AlphaFoldDB" id="A0A6M4IJ43"/>
<keyword evidence="4" id="KW-0378">Hydrolase</keyword>
<dbReference type="InterPro" id="IPR004547">
    <property type="entry name" value="Glucosamine6P_isomerase"/>
</dbReference>
<proteinExistence type="predicted"/>
<evidence type="ECO:0000256" key="2">
    <source>
        <dbReference type="SAM" id="MobiDB-lite"/>
    </source>
</evidence>
<dbReference type="InterPro" id="IPR006148">
    <property type="entry name" value="Glc/Gal-6P_isomerase"/>
</dbReference>
<accession>A0A6M4IJ43</accession>
<dbReference type="GO" id="GO:0006046">
    <property type="term" value="P:N-acetylglucosamine catabolic process"/>
    <property type="evidence" value="ECO:0007669"/>
    <property type="project" value="UniProtKB-UniRule"/>
</dbReference>
<dbReference type="KEGG" id="ggr:HKW67_04305"/>
<dbReference type="SUPFAM" id="SSF102588">
    <property type="entry name" value="LmbE-like"/>
    <property type="match status" value="1"/>
</dbReference>
<feature type="domain" description="Glucosamine/galactosamine-6-phosphate isomerase" evidence="3">
    <location>
        <begin position="53"/>
        <end position="274"/>
    </location>
</feature>
<organism evidence="4 5">
    <name type="scientific">Gemmatimonas groenlandica</name>
    <dbReference type="NCBI Taxonomy" id="2732249"/>
    <lineage>
        <taxon>Bacteria</taxon>
        <taxon>Pseudomonadati</taxon>
        <taxon>Gemmatimonadota</taxon>
        <taxon>Gemmatimonadia</taxon>
        <taxon>Gemmatimonadales</taxon>
        <taxon>Gemmatimonadaceae</taxon>
        <taxon>Gemmatimonas</taxon>
    </lineage>
</organism>
<dbReference type="Pfam" id="PF02585">
    <property type="entry name" value="PIG-L"/>
    <property type="match status" value="1"/>
</dbReference>
<feature type="compositionally biased region" description="Polar residues" evidence="2">
    <location>
        <begin position="12"/>
        <end position="21"/>
    </location>
</feature>
<dbReference type="Pfam" id="PF01182">
    <property type="entry name" value="Glucosamine_iso"/>
    <property type="match status" value="1"/>
</dbReference>